<dbReference type="EMBL" id="MPDP01000311">
    <property type="protein sequence ID" value="KAK1448183.1"/>
    <property type="molecule type" value="Genomic_DNA"/>
</dbReference>
<accession>A0AAI9U1U0</accession>
<gene>
    <name evidence="2" type="ORF">CCUS01_11927</name>
</gene>
<organism evidence="2 3">
    <name type="scientific">Colletotrichum cuscutae</name>
    <dbReference type="NCBI Taxonomy" id="1209917"/>
    <lineage>
        <taxon>Eukaryota</taxon>
        <taxon>Fungi</taxon>
        <taxon>Dikarya</taxon>
        <taxon>Ascomycota</taxon>
        <taxon>Pezizomycotina</taxon>
        <taxon>Sordariomycetes</taxon>
        <taxon>Hypocreomycetidae</taxon>
        <taxon>Glomerellales</taxon>
        <taxon>Glomerellaceae</taxon>
        <taxon>Colletotrichum</taxon>
        <taxon>Colletotrichum acutatum species complex</taxon>
    </lineage>
</organism>
<feature type="region of interest" description="Disordered" evidence="1">
    <location>
        <begin position="50"/>
        <end position="77"/>
    </location>
</feature>
<name>A0AAI9U1U0_9PEZI</name>
<feature type="compositionally biased region" description="Low complexity" evidence="1">
    <location>
        <begin position="51"/>
        <end position="77"/>
    </location>
</feature>
<reference evidence="2" key="1">
    <citation type="submission" date="2016-11" db="EMBL/GenBank/DDBJ databases">
        <title>The genome sequence of Colletotrichum cuscutae.</title>
        <authorList>
            <person name="Baroncelli R."/>
        </authorList>
    </citation>
    <scope>NUCLEOTIDE SEQUENCE</scope>
    <source>
        <strain evidence="2">IMI 304802</strain>
    </source>
</reference>
<feature type="region of interest" description="Disordered" evidence="1">
    <location>
        <begin position="100"/>
        <end position="140"/>
    </location>
</feature>
<evidence type="ECO:0000313" key="3">
    <source>
        <dbReference type="Proteomes" id="UP001239213"/>
    </source>
</evidence>
<sequence>MGTIAHGNHGTLGKGFWIAKDKKKTGSSVGCRGCLTTTAETRLVRSVGTVASAASEGTASTASEGSNSSQPRRIAAARRQASSPWAWASEFLAAGPVGSAPSCFETLGPDPAWRRPKAEKRQSRNKGDSSRKKKPPASSG</sequence>
<comment type="caution">
    <text evidence="2">The sequence shown here is derived from an EMBL/GenBank/DDBJ whole genome shotgun (WGS) entry which is preliminary data.</text>
</comment>
<dbReference type="Proteomes" id="UP001239213">
    <property type="component" value="Unassembled WGS sequence"/>
</dbReference>
<keyword evidence="3" id="KW-1185">Reference proteome</keyword>
<evidence type="ECO:0000313" key="2">
    <source>
        <dbReference type="EMBL" id="KAK1448183.1"/>
    </source>
</evidence>
<feature type="compositionally biased region" description="Basic residues" evidence="1">
    <location>
        <begin position="131"/>
        <end position="140"/>
    </location>
</feature>
<protein>
    <submittedName>
        <fullName evidence="2">Uncharacterized protein</fullName>
    </submittedName>
</protein>
<feature type="compositionally biased region" description="Basic and acidic residues" evidence="1">
    <location>
        <begin position="119"/>
        <end position="130"/>
    </location>
</feature>
<dbReference type="AlphaFoldDB" id="A0AAI9U1U0"/>
<proteinExistence type="predicted"/>
<evidence type="ECO:0000256" key="1">
    <source>
        <dbReference type="SAM" id="MobiDB-lite"/>
    </source>
</evidence>